<organism evidence="1 2">
    <name type="scientific">Paraglaciecola aquimarina</name>
    <dbReference type="NCBI Taxonomy" id="1235557"/>
    <lineage>
        <taxon>Bacteria</taxon>
        <taxon>Pseudomonadati</taxon>
        <taxon>Pseudomonadota</taxon>
        <taxon>Gammaproteobacteria</taxon>
        <taxon>Alteromonadales</taxon>
        <taxon>Alteromonadaceae</taxon>
        <taxon>Paraglaciecola</taxon>
    </lineage>
</organism>
<proteinExistence type="predicted"/>
<protein>
    <submittedName>
        <fullName evidence="1">Uncharacterized protein</fullName>
    </submittedName>
</protein>
<accession>A0ABU3SY67</accession>
<evidence type="ECO:0000313" key="2">
    <source>
        <dbReference type="Proteomes" id="UP001247805"/>
    </source>
</evidence>
<name>A0ABU3SY67_9ALTE</name>
<sequence>MRYFAKQIFDGRELKTNQVITIENGKIITVQTATSDNSYLQLHGLVALRLY</sequence>
<dbReference type="EMBL" id="JAWDIO010000002">
    <property type="protein sequence ID" value="MDU0354960.1"/>
    <property type="molecule type" value="Genomic_DNA"/>
</dbReference>
<dbReference type="Proteomes" id="UP001247805">
    <property type="component" value="Unassembled WGS sequence"/>
</dbReference>
<reference evidence="1 2" key="1">
    <citation type="submission" date="2023-10" db="EMBL/GenBank/DDBJ databases">
        <title>Glaciecola aquimarina strain GGW-M5 nov., isolated from a coastal seawater.</title>
        <authorList>
            <person name="Bayburt H."/>
            <person name="Kim J.M."/>
            <person name="Choi B.J."/>
            <person name="Jeon C.O."/>
        </authorList>
    </citation>
    <scope>NUCLEOTIDE SEQUENCE [LARGE SCALE GENOMIC DNA]</scope>
    <source>
        <strain evidence="1 2">KCTC 32108</strain>
    </source>
</reference>
<evidence type="ECO:0000313" key="1">
    <source>
        <dbReference type="EMBL" id="MDU0354960.1"/>
    </source>
</evidence>
<keyword evidence="2" id="KW-1185">Reference proteome</keyword>
<dbReference type="RefSeq" id="WP_316026523.1">
    <property type="nucleotide sequence ID" value="NZ_JAWDIO010000002.1"/>
</dbReference>
<comment type="caution">
    <text evidence="1">The sequence shown here is derived from an EMBL/GenBank/DDBJ whole genome shotgun (WGS) entry which is preliminary data.</text>
</comment>
<gene>
    <name evidence="1" type="ORF">RS130_14505</name>
</gene>